<sequence>MNNYYNRTWIDVVKSLHSNAYCGLTEDQVLMHRKKYGDNNINIPKRRSILYFIFNELKQFWVLSIILSSILFFILKDFVYLSIGVFILIIDIVIMVYLQNKEQKNIKTLENLNITSSRVLRGSLSKNINSTELVVGDIVRIRPGDIVPADIRIIESERIRVNEGVVTGEDYIVDKYATKIEDKEITTSEMKNILFKSSKVVSGEGIGIVIATGDNTEISNIISKFSEEEEEKVSLKMRIERIANVFSLAMFCILSIIFIVNYLENKSINDILSIIAVLMISYIPLTNIIIILLSKNIVLKKLRQEGQIFRNVSSMEKFSKTNIIFFNKLGSVSENSMMVNKIYTNGNFVPLNEETLKIEDEFREDLNVERILEIGTLCNDTDFRIGEGITNPKNDLIEIGLTQLAIKNNINKNTLEDEYNRILKIPYDRDKRIMTCINKVENNYRANIKGDLDSLLNKCTRIMKNGIEVEITEEDIQQIKMADMDMSKNSLFSIAFGYRSFNYEPSPKENIESNVVFVGIIGFQNPLREDLEQTFMLSRYLCVSPIMITEDNKFTAYHIGEKMGFIRDINQVTSGVEIDNMKEEEFSDMVEKIKVFSRINYKNKTKIAEEYKEKGYVTVMEASNSTDISVLKVADVGVTDDDNNLLKKFSDIVLKNKSLKQLLLCLSDCRRIMEVFKNIILYVMIAMLSTFLFSTIMCSYSNIYNFRHEILWINSITILISSLAMIIQYKDEEYDMTDYYINKNIFMENKTQIMITSILISAFSFLNFKIVSSYSININTAIVFSFLILNFLIDTLILGFASGNIFKNKASNILMIINMILPVILNIILYYDLTIKIFNLMYLKFLGITAVIWILILLFYKKEKNGALL</sequence>
<dbReference type="InterPro" id="IPR008250">
    <property type="entry name" value="ATPase_P-typ_transduc_dom_A_sf"/>
</dbReference>
<dbReference type="InterPro" id="IPR023298">
    <property type="entry name" value="ATPase_P-typ_TM_dom_sf"/>
</dbReference>
<comment type="subcellular location">
    <subcellularLocation>
        <location evidence="1">Membrane</location>
        <topology evidence="1">Multi-pass membrane protein</topology>
    </subcellularLocation>
</comment>
<accession>A0A6M0R7V1</accession>
<dbReference type="InterPro" id="IPR004014">
    <property type="entry name" value="ATPase_P-typ_cation-transptr_N"/>
</dbReference>
<evidence type="ECO:0000259" key="8">
    <source>
        <dbReference type="Pfam" id="PF00690"/>
    </source>
</evidence>
<name>A0A6M0R7V1_9CLOT</name>
<feature type="domain" description="Cation-transporting P-type ATPase N-terminal" evidence="8">
    <location>
        <begin position="5"/>
        <end position="71"/>
    </location>
</feature>
<organism evidence="9 10">
    <name type="scientific">Clostridium niameyense</name>
    <dbReference type="NCBI Taxonomy" id="1622073"/>
    <lineage>
        <taxon>Bacteria</taxon>
        <taxon>Bacillati</taxon>
        <taxon>Bacillota</taxon>
        <taxon>Clostridia</taxon>
        <taxon>Eubacteriales</taxon>
        <taxon>Clostridiaceae</taxon>
        <taxon>Clostridium</taxon>
    </lineage>
</organism>
<evidence type="ECO:0000256" key="2">
    <source>
        <dbReference type="ARBA" id="ARBA00022692"/>
    </source>
</evidence>
<dbReference type="AlphaFoldDB" id="A0A6M0R7V1"/>
<feature type="domain" description="P-type ATPase A" evidence="7">
    <location>
        <begin position="113"/>
        <end position="223"/>
    </location>
</feature>
<evidence type="ECO:0000256" key="3">
    <source>
        <dbReference type="ARBA" id="ARBA00022842"/>
    </source>
</evidence>
<dbReference type="SUPFAM" id="SSF81653">
    <property type="entry name" value="Calcium ATPase, transduction domain A"/>
    <property type="match status" value="1"/>
</dbReference>
<dbReference type="Proteomes" id="UP000473885">
    <property type="component" value="Unassembled WGS sequence"/>
</dbReference>
<keyword evidence="4 6" id="KW-1133">Transmembrane helix</keyword>
<dbReference type="Pfam" id="PF13246">
    <property type="entry name" value="Cation_ATPase"/>
    <property type="match status" value="1"/>
</dbReference>
<dbReference type="InterPro" id="IPR023214">
    <property type="entry name" value="HAD_sf"/>
</dbReference>
<protein>
    <submittedName>
        <fullName evidence="9">Cation-transporting P-type ATPase</fullName>
    </submittedName>
</protein>
<dbReference type="EMBL" id="SXDP01000001">
    <property type="protein sequence ID" value="NEZ45689.1"/>
    <property type="molecule type" value="Genomic_DNA"/>
</dbReference>
<gene>
    <name evidence="9" type="ORF">FDF74_00520</name>
</gene>
<dbReference type="GO" id="GO:0005388">
    <property type="term" value="F:P-type calcium transporter activity"/>
    <property type="evidence" value="ECO:0007669"/>
    <property type="project" value="TreeGrafter"/>
</dbReference>
<dbReference type="Gene3D" id="3.40.1110.10">
    <property type="entry name" value="Calcium-transporting ATPase, cytoplasmic domain N"/>
    <property type="match status" value="1"/>
</dbReference>
<keyword evidence="5 6" id="KW-0472">Membrane</keyword>
<dbReference type="InterPro" id="IPR036412">
    <property type="entry name" value="HAD-like_sf"/>
</dbReference>
<dbReference type="InterPro" id="IPR023299">
    <property type="entry name" value="ATPase_P-typ_cyto_dom_N"/>
</dbReference>
<feature type="transmembrane region" description="Helical" evidence="6">
    <location>
        <begin position="837"/>
        <end position="860"/>
    </location>
</feature>
<feature type="transmembrane region" description="Helical" evidence="6">
    <location>
        <begin position="813"/>
        <end position="831"/>
    </location>
</feature>
<evidence type="ECO:0000256" key="6">
    <source>
        <dbReference type="SAM" id="Phobius"/>
    </source>
</evidence>
<dbReference type="PANTHER" id="PTHR24093:SF506">
    <property type="entry name" value="CATION-TRANSPORTING ATPASE PMA1"/>
    <property type="match status" value="1"/>
</dbReference>
<dbReference type="SUPFAM" id="SSF81660">
    <property type="entry name" value="Metal cation-transporting ATPase, ATP-binding domain N"/>
    <property type="match status" value="1"/>
</dbReference>
<evidence type="ECO:0000256" key="1">
    <source>
        <dbReference type="ARBA" id="ARBA00004141"/>
    </source>
</evidence>
<keyword evidence="2 6" id="KW-0812">Transmembrane</keyword>
<feature type="transmembrane region" description="Helical" evidence="6">
    <location>
        <begin position="753"/>
        <end position="776"/>
    </location>
</feature>
<dbReference type="Pfam" id="PF00690">
    <property type="entry name" value="Cation_ATPase_N"/>
    <property type="match status" value="1"/>
</dbReference>
<feature type="transmembrane region" description="Helical" evidence="6">
    <location>
        <begin position="679"/>
        <end position="704"/>
    </location>
</feature>
<dbReference type="InterPro" id="IPR059000">
    <property type="entry name" value="ATPase_P-type_domA"/>
</dbReference>
<proteinExistence type="predicted"/>
<dbReference type="PANTHER" id="PTHR24093">
    <property type="entry name" value="CATION TRANSPORTING ATPASE"/>
    <property type="match status" value="1"/>
</dbReference>
<keyword evidence="10" id="KW-1185">Reference proteome</keyword>
<comment type="caution">
    <text evidence="9">The sequence shown here is derived from an EMBL/GenBank/DDBJ whole genome shotgun (WGS) entry which is preliminary data.</text>
</comment>
<dbReference type="SUPFAM" id="SSF56784">
    <property type="entry name" value="HAD-like"/>
    <property type="match status" value="1"/>
</dbReference>
<feature type="transmembrane region" description="Helical" evidence="6">
    <location>
        <begin position="78"/>
        <end position="98"/>
    </location>
</feature>
<evidence type="ECO:0000313" key="10">
    <source>
        <dbReference type="Proteomes" id="UP000473885"/>
    </source>
</evidence>
<dbReference type="GO" id="GO:0000166">
    <property type="term" value="F:nucleotide binding"/>
    <property type="evidence" value="ECO:0007669"/>
    <property type="project" value="InterPro"/>
</dbReference>
<evidence type="ECO:0000259" key="7">
    <source>
        <dbReference type="Pfam" id="PF00122"/>
    </source>
</evidence>
<reference evidence="9 10" key="1">
    <citation type="submission" date="2019-04" db="EMBL/GenBank/DDBJ databases">
        <title>Genome sequencing of Clostridium botulinum Groups I-IV and Clostridium butyricum.</title>
        <authorList>
            <person name="Brunt J."/>
            <person name="Van Vliet A.H.M."/>
            <person name="Stringer S.C."/>
            <person name="Carter A.T."/>
            <person name="Peck M.W."/>
        </authorList>
    </citation>
    <scope>NUCLEOTIDE SEQUENCE [LARGE SCALE GENOMIC DNA]</scope>
    <source>
        <strain evidence="9 10">IFR 18/094</strain>
    </source>
</reference>
<feature type="transmembrane region" description="Helical" evidence="6">
    <location>
        <begin position="49"/>
        <end position="72"/>
    </location>
</feature>
<feature type="transmembrane region" description="Helical" evidence="6">
    <location>
        <begin position="272"/>
        <end position="293"/>
    </location>
</feature>
<dbReference type="Gene3D" id="2.70.150.10">
    <property type="entry name" value="Calcium-transporting ATPase, cytoplasmic transduction domain A"/>
    <property type="match status" value="1"/>
</dbReference>
<feature type="transmembrane region" description="Helical" evidence="6">
    <location>
        <begin position="782"/>
        <end position="801"/>
    </location>
</feature>
<dbReference type="Gene3D" id="1.20.1110.10">
    <property type="entry name" value="Calcium-transporting ATPase, transmembrane domain"/>
    <property type="match status" value="1"/>
</dbReference>
<dbReference type="SUPFAM" id="SSF81665">
    <property type="entry name" value="Calcium ATPase, transmembrane domain M"/>
    <property type="match status" value="1"/>
</dbReference>
<feature type="transmembrane region" description="Helical" evidence="6">
    <location>
        <begin position="710"/>
        <end position="727"/>
    </location>
</feature>
<dbReference type="PRINTS" id="PR00119">
    <property type="entry name" value="CATATPASE"/>
</dbReference>
<dbReference type="GO" id="GO:0005886">
    <property type="term" value="C:plasma membrane"/>
    <property type="evidence" value="ECO:0007669"/>
    <property type="project" value="TreeGrafter"/>
</dbReference>
<keyword evidence="3" id="KW-0460">Magnesium</keyword>
<evidence type="ECO:0000256" key="5">
    <source>
        <dbReference type="ARBA" id="ARBA00023136"/>
    </source>
</evidence>
<evidence type="ECO:0000313" key="9">
    <source>
        <dbReference type="EMBL" id="NEZ45689.1"/>
    </source>
</evidence>
<dbReference type="Pfam" id="PF00122">
    <property type="entry name" value="E1-E2_ATPase"/>
    <property type="match status" value="1"/>
</dbReference>
<feature type="transmembrane region" description="Helical" evidence="6">
    <location>
        <begin position="242"/>
        <end position="260"/>
    </location>
</feature>
<dbReference type="Gene3D" id="3.40.50.1000">
    <property type="entry name" value="HAD superfamily/HAD-like"/>
    <property type="match status" value="1"/>
</dbReference>
<evidence type="ECO:0000256" key="4">
    <source>
        <dbReference type="ARBA" id="ARBA00022989"/>
    </source>
</evidence>
<dbReference type="RefSeq" id="WP_163248124.1">
    <property type="nucleotide sequence ID" value="NZ_SXDP01000001.1"/>
</dbReference>